<evidence type="ECO:0000256" key="6">
    <source>
        <dbReference type="ARBA" id="ARBA00023288"/>
    </source>
</evidence>
<keyword evidence="4" id="KW-0564">Palmitate</keyword>
<dbReference type="InterPro" id="IPR032831">
    <property type="entry name" value="LptM_cons"/>
</dbReference>
<name>A0ABR8LMI1_9ALTE</name>
<keyword evidence="3" id="KW-0472">Membrane</keyword>
<evidence type="ECO:0000256" key="4">
    <source>
        <dbReference type="ARBA" id="ARBA00023139"/>
    </source>
</evidence>
<evidence type="ECO:0000256" key="5">
    <source>
        <dbReference type="ARBA" id="ARBA00023237"/>
    </source>
</evidence>
<evidence type="ECO:0000256" key="3">
    <source>
        <dbReference type="ARBA" id="ARBA00023136"/>
    </source>
</evidence>
<protein>
    <submittedName>
        <fullName evidence="8">Lipoprotein</fullName>
    </submittedName>
</protein>
<keyword evidence="6 8" id="KW-0449">Lipoprotein</keyword>
<dbReference type="RefSeq" id="WP_191025472.1">
    <property type="nucleotide sequence ID" value="NZ_JABBXD010000006.1"/>
</dbReference>
<reference evidence="8 9" key="1">
    <citation type="submission" date="2020-04" db="EMBL/GenBank/DDBJ databases">
        <title>Salinimonas sp. HHU 13199.</title>
        <authorList>
            <person name="Cui X."/>
            <person name="Zhang D."/>
        </authorList>
    </citation>
    <scope>NUCLEOTIDE SEQUENCE [LARGE SCALE GENOMIC DNA]</scope>
    <source>
        <strain evidence="8 9">HHU 13199</strain>
    </source>
</reference>
<comment type="subcellular location">
    <subcellularLocation>
        <location evidence="1">Cell outer membrane</location>
        <topology evidence="1">Lipid-anchor</topology>
    </subcellularLocation>
</comment>
<sequence length="52" mass="5764">MQKTSRIISLFALTILLVAACGYRGALYLPDEEQSNQRTDPPAQPDTQEDTP</sequence>
<evidence type="ECO:0000256" key="1">
    <source>
        <dbReference type="ARBA" id="ARBA00004459"/>
    </source>
</evidence>
<keyword evidence="9" id="KW-1185">Reference proteome</keyword>
<accession>A0ABR8LMI1</accession>
<keyword evidence="2" id="KW-0732">Signal</keyword>
<dbReference type="NCBIfam" id="NF047847">
    <property type="entry name" value="SS_mature_LptM"/>
    <property type="match status" value="1"/>
</dbReference>
<comment type="caution">
    <text evidence="8">The sequence shown here is derived from an EMBL/GenBank/DDBJ whole genome shotgun (WGS) entry which is preliminary data.</text>
</comment>
<evidence type="ECO:0000313" key="8">
    <source>
        <dbReference type="EMBL" id="MBD3586500.1"/>
    </source>
</evidence>
<dbReference type="EMBL" id="JABBXD010000006">
    <property type="protein sequence ID" value="MBD3586500.1"/>
    <property type="molecule type" value="Genomic_DNA"/>
</dbReference>
<organism evidence="8 9">
    <name type="scientific">Salinimonas profundi</name>
    <dbReference type="NCBI Taxonomy" id="2729140"/>
    <lineage>
        <taxon>Bacteria</taxon>
        <taxon>Pseudomonadati</taxon>
        <taxon>Pseudomonadota</taxon>
        <taxon>Gammaproteobacteria</taxon>
        <taxon>Alteromonadales</taxon>
        <taxon>Alteromonadaceae</taxon>
        <taxon>Alteromonas/Salinimonas group</taxon>
        <taxon>Salinimonas</taxon>
    </lineage>
</organism>
<proteinExistence type="predicted"/>
<evidence type="ECO:0000256" key="2">
    <source>
        <dbReference type="ARBA" id="ARBA00022729"/>
    </source>
</evidence>
<feature type="region of interest" description="Disordered" evidence="7">
    <location>
        <begin position="29"/>
        <end position="52"/>
    </location>
</feature>
<keyword evidence="5" id="KW-0998">Cell outer membrane</keyword>
<evidence type="ECO:0000313" key="9">
    <source>
        <dbReference type="Proteomes" id="UP000624419"/>
    </source>
</evidence>
<dbReference type="Proteomes" id="UP000624419">
    <property type="component" value="Unassembled WGS sequence"/>
</dbReference>
<evidence type="ECO:0000256" key="7">
    <source>
        <dbReference type="SAM" id="MobiDB-lite"/>
    </source>
</evidence>
<dbReference type="PROSITE" id="PS51257">
    <property type="entry name" value="PROKAR_LIPOPROTEIN"/>
    <property type="match status" value="1"/>
</dbReference>
<gene>
    <name evidence="8" type="ORF">HHX48_12200</name>
</gene>